<protein>
    <submittedName>
        <fullName evidence="3">Tripartite tricarboxylate transporter TctB family protein</fullName>
    </submittedName>
</protein>
<name>A0ABV1GIH0_9FIRM</name>
<feature type="transmembrane region" description="Helical" evidence="1">
    <location>
        <begin position="133"/>
        <end position="154"/>
    </location>
</feature>
<feature type="transmembrane region" description="Helical" evidence="1">
    <location>
        <begin position="43"/>
        <end position="61"/>
    </location>
</feature>
<evidence type="ECO:0000313" key="3">
    <source>
        <dbReference type="EMBL" id="MEQ2521644.1"/>
    </source>
</evidence>
<keyword evidence="1" id="KW-0472">Membrane</keyword>
<sequence length="159" mass="17814">MDDKKYLDFLVSLILIVLGVFVLAYSIFITIETGTAFIVSPGFMPGLLGGALILSAILLLAESLRATGLKTTLAQLKDWWHETLHSKQTRNTVLGMLIMFVYTCVLMAFLPYWLATLIMLLFLFFYLHSTKPVRAVLIAVLTVALIVGVFQYAFHVRLP</sequence>
<feature type="domain" description="DUF1468" evidence="2">
    <location>
        <begin position="10"/>
        <end position="159"/>
    </location>
</feature>
<keyword evidence="1" id="KW-0812">Transmembrane</keyword>
<comment type="caution">
    <text evidence="3">The sequence shown here is derived from an EMBL/GenBank/DDBJ whole genome shotgun (WGS) entry which is preliminary data.</text>
</comment>
<feature type="transmembrane region" description="Helical" evidence="1">
    <location>
        <begin position="7"/>
        <end position="31"/>
    </location>
</feature>
<dbReference type="EMBL" id="JBBMFA010000111">
    <property type="protein sequence ID" value="MEQ2521644.1"/>
    <property type="molecule type" value="Genomic_DNA"/>
</dbReference>
<evidence type="ECO:0000313" key="4">
    <source>
        <dbReference type="Proteomes" id="UP001477672"/>
    </source>
</evidence>
<keyword evidence="1" id="KW-1133">Transmembrane helix</keyword>
<keyword evidence="4" id="KW-1185">Reference proteome</keyword>
<accession>A0ABV1GIH0</accession>
<evidence type="ECO:0000256" key="1">
    <source>
        <dbReference type="SAM" id="Phobius"/>
    </source>
</evidence>
<evidence type="ECO:0000259" key="2">
    <source>
        <dbReference type="Pfam" id="PF07331"/>
    </source>
</evidence>
<dbReference type="Pfam" id="PF07331">
    <property type="entry name" value="TctB"/>
    <property type="match status" value="1"/>
</dbReference>
<proteinExistence type="predicted"/>
<reference evidence="3 4" key="1">
    <citation type="submission" date="2024-03" db="EMBL/GenBank/DDBJ databases">
        <title>Human intestinal bacterial collection.</title>
        <authorList>
            <person name="Pauvert C."/>
            <person name="Hitch T.C.A."/>
            <person name="Clavel T."/>
        </authorList>
    </citation>
    <scope>NUCLEOTIDE SEQUENCE [LARGE SCALE GENOMIC DNA]</scope>
    <source>
        <strain evidence="3 4">CLA-JM-H11</strain>
    </source>
</reference>
<organism evidence="3 4">
    <name type="scientific">Ruthenibacterium intestinale</name>
    <dbReference type="NCBI Taxonomy" id="3133163"/>
    <lineage>
        <taxon>Bacteria</taxon>
        <taxon>Bacillati</taxon>
        <taxon>Bacillota</taxon>
        <taxon>Clostridia</taxon>
        <taxon>Eubacteriales</taxon>
        <taxon>Oscillospiraceae</taxon>
        <taxon>Ruthenibacterium</taxon>
    </lineage>
</organism>
<dbReference type="RefSeq" id="WP_349217109.1">
    <property type="nucleotide sequence ID" value="NZ_JBBMFA010000111.1"/>
</dbReference>
<feature type="transmembrane region" description="Helical" evidence="1">
    <location>
        <begin position="94"/>
        <end position="127"/>
    </location>
</feature>
<dbReference type="InterPro" id="IPR009936">
    <property type="entry name" value="DUF1468"/>
</dbReference>
<dbReference type="Proteomes" id="UP001477672">
    <property type="component" value="Unassembled WGS sequence"/>
</dbReference>
<gene>
    <name evidence="3" type="ORF">WMO24_14585</name>
</gene>